<feature type="region of interest" description="Disordered" evidence="1">
    <location>
        <begin position="28"/>
        <end position="62"/>
    </location>
</feature>
<feature type="non-terminal residue" evidence="3">
    <location>
        <position position="62"/>
    </location>
</feature>
<feature type="chain" id="PRO_5031347330" evidence="2">
    <location>
        <begin position="20"/>
        <end position="62"/>
    </location>
</feature>
<gene>
    <name evidence="3" type="ORF">HRJ53_27300</name>
</gene>
<dbReference type="EMBL" id="JACDQQ010002641">
    <property type="protein sequence ID" value="MBA0088713.1"/>
    <property type="molecule type" value="Genomic_DNA"/>
</dbReference>
<name>A0A7V8NWE1_9BACT</name>
<evidence type="ECO:0000313" key="4">
    <source>
        <dbReference type="Proteomes" id="UP000567293"/>
    </source>
</evidence>
<dbReference type="AlphaFoldDB" id="A0A7V8NWE1"/>
<keyword evidence="4" id="KW-1185">Reference proteome</keyword>
<evidence type="ECO:0000256" key="2">
    <source>
        <dbReference type="SAM" id="SignalP"/>
    </source>
</evidence>
<reference evidence="3" key="1">
    <citation type="submission" date="2020-06" db="EMBL/GenBank/DDBJ databases">
        <title>Legume-microbial interactions unlock mineral nutrients during tropical forest succession.</title>
        <authorList>
            <person name="Epihov D.Z."/>
        </authorList>
    </citation>
    <scope>NUCLEOTIDE SEQUENCE [LARGE SCALE GENOMIC DNA]</scope>
    <source>
        <strain evidence="3">Pan2503</strain>
    </source>
</reference>
<evidence type="ECO:0000313" key="3">
    <source>
        <dbReference type="EMBL" id="MBA0088713.1"/>
    </source>
</evidence>
<accession>A0A7V8NWE1</accession>
<keyword evidence="2" id="KW-0732">Signal</keyword>
<protein>
    <submittedName>
        <fullName evidence="3">Uncharacterized protein</fullName>
    </submittedName>
</protein>
<feature type="signal peptide" evidence="2">
    <location>
        <begin position="1"/>
        <end position="19"/>
    </location>
</feature>
<comment type="caution">
    <text evidence="3">The sequence shown here is derived from an EMBL/GenBank/DDBJ whole genome shotgun (WGS) entry which is preliminary data.</text>
</comment>
<sequence length="62" mass="6552">MTRSSIVMLAVLSSSPLTAQWLNYPTPGIPRTPTGKPNLAAPAPRAPDGKPDLSGVWNRISP</sequence>
<dbReference type="Proteomes" id="UP000567293">
    <property type="component" value="Unassembled WGS sequence"/>
</dbReference>
<proteinExistence type="predicted"/>
<organism evidence="3 4">
    <name type="scientific">Candidatus Acidiferrum panamense</name>
    <dbReference type="NCBI Taxonomy" id="2741543"/>
    <lineage>
        <taxon>Bacteria</taxon>
        <taxon>Pseudomonadati</taxon>
        <taxon>Acidobacteriota</taxon>
        <taxon>Terriglobia</taxon>
        <taxon>Candidatus Acidiferrales</taxon>
        <taxon>Candidatus Acidiferrum</taxon>
    </lineage>
</organism>
<evidence type="ECO:0000256" key="1">
    <source>
        <dbReference type="SAM" id="MobiDB-lite"/>
    </source>
</evidence>